<sequence length="385" mass="41142">MSTPLPFGPDYGFGLYVHWPYCSKICPYCDFNVYTAKGRDSRSLVEAISRDLARHAEALPDHPQLGSVYFGGGTPSLLGAGDIALLIELAERSFGLAPDVEITLEANPNDVLAADLEAWSAAGVNRLSVGLQSLDDAALAFLGRDHDAANARLAADAALTTFDNVTLDLIYARPGQSAESWKAELTDALSLGAPHLSLYELTIEERTAFGKRAARGELIPMEDDDQADLYELTQEVAEAHGLPAYEVSNHARSSGTQSQHNLTYWRGGDWIGLGPGAHGRLTVDGQRVATHAALKPAEYIASVDTGLSPEPLSSLDTARELLALGLRPAEGFDLSRIEALIDARTDPETLATLKTNGLIRQTGTNVALTAEGRLLADRIAAELSP</sequence>
<dbReference type="SFLD" id="SFLDF00288">
    <property type="entry name" value="HemN-like__clustered_with_nucl"/>
    <property type="match status" value="1"/>
</dbReference>
<dbReference type="PROSITE" id="PS51918">
    <property type="entry name" value="RADICAL_SAM"/>
    <property type="match status" value="1"/>
</dbReference>
<keyword evidence="2" id="KW-0411">Iron-sulfur</keyword>
<accession>A0ABQ1JZ38</accession>
<evidence type="ECO:0000259" key="3">
    <source>
        <dbReference type="PROSITE" id="PS51918"/>
    </source>
</evidence>
<keyword evidence="2" id="KW-0004">4Fe-4S</keyword>
<keyword evidence="2" id="KW-0963">Cytoplasm</keyword>
<dbReference type="InterPro" id="IPR007197">
    <property type="entry name" value="rSAM"/>
</dbReference>
<dbReference type="EMBL" id="BMKF01000002">
    <property type="protein sequence ID" value="GGB78865.1"/>
    <property type="molecule type" value="Genomic_DNA"/>
</dbReference>
<evidence type="ECO:0000313" key="5">
    <source>
        <dbReference type="Proteomes" id="UP000628854"/>
    </source>
</evidence>
<dbReference type="PANTHER" id="PTHR13932:SF5">
    <property type="entry name" value="RADICAL S-ADENOSYL METHIONINE DOMAIN-CONTAINING PROTEIN 1, MITOCHONDRIAL"/>
    <property type="match status" value="1"/>
</dbReference>
<organism evidence="4 5">
    <name type="scientific">Henriciella pelagia</name>
    <dbReference type="NCBI Taxonomy" id="1977912"/>
    <lineage>
        <taxon>Bacteria</taxon>
        <taxon>Pseudomonadati</taxon>
        <taxon>Pseudomonadota</taxon>
        <taxon>Alphaproteobacteria</taxon>
        <taxon>Hyphomonadales</taxon>
        <taxon>Hyphomonadaceae</taxon>
        <taxon>Henriciella</taxon>
    </lineage>
</organism>
<dbReference type="Pfam" id="PF04055">
    <property type="entry name" value="Radical_SAM"/>
    <property type="match status" value="1"/>
</dbReference>
<keyword evidence="5" id="KW-1185">Reference proteome</keyword>
<comment type="caution">
    <text evidence="4">The sequence shown here is derived from an EMBL/GenBank/DDBJ whole genome shotgun (WGS) entry which is preliminary data.</text>
</comment>
<dbReference type="PANTHER" id="PTHR13932">
    <property type="entry name" value="COPROPORPHYRINIGEN III OXIDASE"/>
    <property type="match status" value="1"/>
</dbReference>
<name>A0ABQ1JZ38_9PROT</name>
<dbReference type="InterPro" id="IPR058240">
    <property type="entry name" value="rSAM_sf"/>
</dbReference>
<dbReference type="SFLD" id="SFLDG01065">
    <property type="entry name" value="anaerobic_coproporphyrinogen-I"/>
    <property type="match status" value="1"/>
</dbReference>
<dbReference type="Pfam" id="PF06969">
    <property type="entry name" value="HemN_C"/>
    <property type="match status" value="1"/>
</dbReference>
<reference evidence="5" key="1">
    <citation type="journal article" date="2019" name="Int. J. Syst. Evol. Microbiol.">
        <title>The Global Catalogue of Microorganisms (GCM) 10K type strain sequencing project: providing services to taxonomists for standard genome sequencing and annotation.</title>
        <authorList>
            <consortium name="The Broad Institute Genomics Platform"/>
            <consortium name="The Broad Institute Genome Sequencing Center for Infectious Disease"/>
            <person name="Wu L."/>
            <person name="Ma J."/>
        </authorList>
    </citation>
    <scope>NUCLEOTIDE SEQUENCE [LARGE SCALE GENOMIC DNA]</scope>
    <source>
        <strain evidence="5">CGMCC 1.15928</strain>
    </source>
</reference>
<dbReference type="InterPro" id="IPR006638">
    <property type="entry name" value="Elp3/MiaA/NifB-like_rSAM"/>
</dbReference>
<evidence type="ECO:0000256" key="1">
    <source>
        <dbReference type="ARBA" id="ARBA00006100"/>
    </source>
</evidence>
<proteinExistence type="inferred from homology"/>
<protein>
    <recommendedName>
        <fullName evidence="2">Heme chaperone HemW</fullName>
    </recommendedName>
</protein>
<dbReference type="RefSeq" id="WP_084393307.1">
    <property type="nucleotide sequence ID" value="NZ_BMKF01000002.1"/>
</dbReference>
<dbReference type="SFLD" id="SFLDF00562">
    <property type="entry name" value="HemN-like__clustered_with_heat"/>
    <property type="match status" value="1"/>
</dbReference>
<comment type="function">
    <text evidence="2">Probably acts as a heme chaperone, transferring heme to an unknown acceptor. Binds one molecule of heme per monomer, possibly covalently. Binds 1 [4Fe-4S] cluster. The cluster is coordinated with 3 cysteines and an exchangeable S-adenosyl-L-methionine.</text>
</comment>
<dbReference type="SMART" id="SM00729">
    <property type="entry name" value="Elp3"/>
    <property type="match status" value="1"/>
</dbReference>
<dbReference type="InterPro" id="IPR010723">
    <property type="entry name" value="HemN_C"/>
</dbReference>
<keyword evidence="2" id="KW-0479">Metal-binding</keyword>
<dbReference type="SFLD" id="SFLDS00029">
    <property type="entry name" value="Radical_SAM"/>
    <property type="match status" value="1"/>
</dbReference>
<dbReference type="InterPro" id="IPR034505">
    <property type="entry name" value="Coproporphyrinogen-III_oxidase"/>
</dbReference>
<keyword evidence="2" id="KW-0949">S-adenosyl-L-methionine</keyword>
<comment type="similarity">
    <text evidence="1">Belongs to the anaerobic coproporphyrinogen-III oxidase family. HemW subfamily.</text>
</comment>
<dbReference type="CDD" id="cd01335">
    <property type="entry name" value="Radical_SAM"/>
    <property type="match status" value="1"/>
</dbReference>
<dbReference type="InterPro" id="IPR004559">
    <property type="entry name" value="HemW-like"/>
</dbReference>
<dbReference type="NCBIfam" id="TIGR00539">
    <property type="entry name" value="hemN_rel"/>
    <property type="match status" value="1"/>
</dbReference>
<evidence type="ECO:0000313" key="4">
    <source>
        <dbReference type="EMBL" id="GGB78865.1"/>
    </source>
</evidence>
<keyword evidence="2" id="KW-0143">Chaperone</keyword>
<evidence type="ECO:0000256" key="2">
    <source>
        <dbReference type="RuleBase" id="RU364116"/>
    </source>
</evidence>
<keyword evidence="2" id="KW-0349">Heme</keyword>
<dbReference type="SUPFAM" id="SSF102114">
    <property type="entry name" value="Radical SAM enzymes"/>
    <property type="match status" value="1"/>
</dbReference>
<comment type="subcellular location">
    <subcellularLocation>
        <location evidence="2">Cytoplasm</location>
    </subcellularLocation>
</comment>
<gene>
    <name evidence="4" type="ORF">GCM10011503_29640</name>
</gene>
<feature type="domain" description="Radical SAM core" evidence="3">
    <location>
        <begin position="7"/>
        <end position="243"/>
    </location>
</feature>
<dbReference type="Proteomes" id="UP000628854">
    <property type="component" value="Unassembled WGS sequence"/>
</dbReference>
<keyword evidence="2" id="KW-0408">Iron</keyword>